<sequence length="338" mass="37687">MSQRPVADLDSFVPHPDPNGSVQCWVKATSTVSGGSWNDPNLPNASDGPLQSGSTFHPDFSIGGDTILEANDGVAFRVAFGSITEASPEWFGRLERDPSIKETPRILLASVTSNALSMILCSFFKPKQAAVFTQNEIGEHFWEAYQASKKYDSTTFLDIFISNHSTASPFIRYTLAAIHDDLPAARTASRGTLRQSLTEFSPILEKLLREQAPSYYRRLMELHRARAQAFERILTGLPNLYTDLRVNIKFEGFGTKCKRRYGQGCPAYKHSEGRFGRVMKDAAIAVHRVCVADRITHMCPVVEDAIYDAVRCETCANRLINGYEAGLRKIFEHLPDCI</sequence>
<dbReference type="Proteomes" id="UP000322225">
    <property type="component" value="Chromosome 8"/>
</dbReference>
<reference evidence="1" key="1">
    <citation type="submission" date="2017-08" db="EMBL/GenBank/DDBJ databases">
        <authorList>
            <person name="Cuomo C."/>
            <person name="Billmyre B."/>
            <person name="Heitman J."/>
        </authorList>
    </citation>
    <scope>NUCLEOTIDE SEQUENCE</scope>
    <source>
        <strain evidence="1">CBS 12478</strain>
    </source>
</reference>
<organism evidence="1 2">
    <name type="scientific">Kwoniella shandongensis</name>
    <dbReference type="NCBI Taxonomy" id="1734106"/>
    <lineage>
        <taxon>Eukaryota</taxon>
        <taxon>Fungi</taxon>
        <taxon>Dikarya</taxon>
        <taxon>Basidiomycota</taxon>
        <taxon>Agaricomycotina</taxon>
        <taxon>Tremellomycetes</taxon>
        <taxon>Tremellales</taxon>
        <taxon>Cryptococcaceae</taxon>
        <taxon>Kwoniella</taxon>
    </lineage>
</organism>
<dbReference type="KEGG" id="ksn:43590841"/>
<dbReference type="OrthoDB" id="2565321at2759"/>
<keyword evidence="2" id="KW-1185">Reference proteome</keyword>
<name>A0A5M6BXF8_9TREE</name>
<dbReference type="RefSeq" id="XP_031859043.1">
    <property type="nucleotide sequence ID" value="XM_032006680.1"/>
</dbReference>
<accession>A0A5M6BXF8</accession>
<gene>
    <name evidence="1" type="ORF">CI109_104561</name>
</gene>
<dbReference type="GeneID" id="43590841"/>
<evidence type="ECO:0000313" key="2">
    <source>
        <dbReference type="Proteomes" id="UP000322225"/>
    </source>
</evidence>
<protein>
    <submittedName>
        <fullName evidence="1">Uncharacterized protein</fullName>
    </submittedName>
</protein>
<dbReference type="EMBL" id="CP144058">
    <property type="protein sequence ID" value="WWD20087.1"/>
    <property type="molecule type" value="Genomic_DNA"/>
</dbReference>
<reference evidence="1" key="2">
    <citation type="submission" date="2024-01" db="EMBL/GenBank/DDBJ databases">
        <title>Comparative genomics of Cryptococcus and Kwoniella reveals pathogenesis evolution and contrasting modes of karyotype evolution via chromosome fusion or intercentromeric recombination.</title>
        <authorList>
            <person name="Coelho M.A."/>
            <person name="David-Palma M."/>
            <person name="Shea T."/>
            <person name="Bowers K."/>
            <person name="McGinley-Smith S."/>
            <person name="Mohammad A.W."/>
            <person name="Gnirke A."/>
            <person name="Yurkov A.M."/>
            <person name="Nowrousian M."/>
            <person name="Sun S."/>
            <person name="Cuomo C.A."/>
            <person name="Heitman J."/>
        </authorList>
    </citation>
    <scope>NUCLEOTIDE SEQUENCE</scope>
    <source>
        <strain evidence="1">CBS 12478</strain>
    </source>
</reference>
<proteinExistence type="predicted"/>
<evidence type="ECO:0000313" key="1">
    <source>
        <dbReference type="EMBL" id="WWD20087.1"/>
    </source>
</evidence>
<dbReference type="AlphaFoldDB" id="A0A5M6BXF8"/>